<feature type="transmembrane region" description="Helical" evidence="5">
    <location>
        <begin position="102"/>
        <end position="122"/>
    </location>
</feature>
<keyword evidence="7" id="KW-1185">Reference proteome</keyword>
<dbReference type="Proteomes" id="UP000481252">
    <property type="component" value="Unassembled WGS sequence"/>
</dbReference>
<sequence length="135" mass="14401">MHTAETSVSKSAYRAGWAISGLLILFLAFDGAIKLVPLDIVTQTMGELGWPTTASMARTLGVLTLACTILYAVPRTAVLGAILLTAYLGGAIATHVRIGNPLFSHTLFGVYLGVMAWGGLYLRDERLRALIPLGR</sequence>
<comment type="caution">
    <text evidence="6">The sequence shown here is derived from an EMBL/GenBank/DDBJ whole genome shotgun (WGS) entry which is preliminary data.</text>
</comment>
<evidence type="ECO:0000313" key="7">
    <source>
        <dbReference type="Proteomes" id="UP000481252"/>
    </source>
</evidence>
<evidence type="ECO:0000256" key="1">
    <source>
        <dbReference type="ARBA" id="ARBA00004141"/>
    </source>
</evidence>
<feature type="transmembrane region" description="Helical" evidence="5">
    <location>
        <begin position="12"/>
        <end position="33"/>
    </location>
</feature>
<evidence type="ECO:0000256" key="4">
    <source>
        <dbReference type="ARBA" id="ARBA00023136"/>
    </source>
</evidence>
<dbReference type="GO" id="GO:0016020">
    <property type="term" value="C:membrane"/>
    <property type="evidence" value="ECO:0007669"/>
    <property type="project" value="UniProtKB-SubCell"/>
</dbReference>
<name>A0A7C9RBG9_9HYPH</name>
<keyword evidence="4 5" id="KW-0472">Membrane</keyword>
<comment type="subcellular location">
    <subcellularLocation>
        <location evidence="1">Membrane</location>
        <topology evidence="1">Multi-pass membrane protein</topology>
    </subcellularLocation>
</comment>
<dbReference type="EMBL" id="JAAKZG010000015">
    <property type="protein sequence ID" value="NGN44378.1"/>
    <property type="molecule type" value="Genomic_DNA"/>
</dbReference>
<evidence type="ECO:0000256" key="2">
    <source>
        <dbReference type="ARBA" id="ARBA00022692"/>
    </source>
</evidence>
<dbReference type="InterPro" id="IPR032808">
    <property type="entry name" value="DoxX"/>
</dbReference>
<gene>
    <name evidence="6" type="ORF">G6N74_25220</name>
</gene>
<evidence type="ECO:0000256" key="3">
    <source>
        <dbReference type="ARBA" id="ARBA00022989"/>
    </source>
</evidence>
<feature type="transmembrane region" description="Helical" evidence="5">
    <location>
        <begin position="78"/>
        <end position="96"/>
    </location>
</feature>
<organism evidence="6 7">
    <name type="scientific">Mesorhizobium zhangyense</name>
    <dbReference type="NCBI Taxonomy" id="1776730"/>
    <lineage>
        <taxon>Bacteria</taxon>
        <taxon>Pseudomonadati</taxon>
        <taxon>Pseudomonadota</taxon>
        <taxon>Alphaproteobacteria</taxon>
        <taxon>Hyphomicrobiales</taxon>
        <taxon>Phyllobacteriaceae</taxon>
        <taxon>Mesorhizobium</taxon>
    </lineage>
</organism>
<dbReference type="Pfam" id="PF13564">
    <property type="entry name" value="DoxX_2"/>
    <property type="match status" value="1"/>
</dbReference>
<protein>
    <submittedName>
        <fullName evidence="6">DoxX family protein</fullName>
    </submittedName>
</protein>
<evidence type="ECO:0000313" key="6">
    <source>
        <dbReference type="EMBL" id="NGN44378.1"/>
    </source>
</evidence>
<keyword evidence="3 5" id="KW-1133">Transmembrane helix</keyword>
<dbReference type="AlphaFoldDB" id="A0A7C9RBG9"/>
<feature type="transmembrane region" description="Helical" evidence="5">
    <location>
        <begin position="53"/>
        <end position="73"/>
    </location>
</feature>
<reference evidence="6 7" key="1">
    <citation type="submission" date="2020-02" db="EMBL/GenBank/DDBJ databases">
        <title>Genome sequence of the type strain CGMCC 1.15528 of Mesorhizobium zhangyense.</title>
        <authorList>
            <person name="Gao J."/>
            <person name="Sun J."/>
        </authorList>
    </citation>
    <scope>NUCLEOTIDE SEQUENCE [LARGE SCALE GENOMIC DNA]</scope>
    <source>
        <strain evidence="6 7">CGMCC 1.15528</strain>
    </source>
</reference>
<proteinExistence type="predicted"/>
<accession>A0A7C9RBG9</accession>
<keyword evidence="2 5" id="KW-0812">Transmembrane</keyword>
<evidence type="ECO:0000256" key="5">
    <source>
        <dbReference type="SAM" id="Phobius"/>
    </source>
</evidence>